<dbReference type="RefSeq" id="WP_074106428.1">
    <property type="nucleotide sequence ID" value="NZ_LVWI01000001.1"/>
</dbReference>
<sequence>MNGAWNYWHVYHFMVIYYQNTGLVPERTVLLAEFPNLDPEQVDEGIAEFDLVMGKRGEAG</sequence>
<name>A0ABX3EXF2_9BACL</name>
<reference evidence="1 2" key="1">
    <citation type="submission" date="2016-03" db="EMBL/GenBank/DDBJ databases">
        <authorList>
            <person name="Sant'Anna F.H."/>
            <person name="Ambrosini A."/>
            <person name="Souza R."/>
            <person name="Bach E."/>
            <person name="Fernandes G."/>
            <person name="Balsanelli E."/>
            <person name="Baura V.A."/>
            <person name="Souza E.M."/>
            <person name="Passaglia L."/>
        </authorList>
    </citation>
    <scope>NUCLEOTIDE SEQUENCE [LARGE SCALE GENOMIC DNA]</scope>
    <source>
        <strain evidence="1 2">P26E</strain>
    </source>
</reference>
<keyword evidence="2" id="KW-1185">Reference proteome</keyword>
<evidence type="ECO:0000313" key="1">
    <source>
        <dbReference type="EMBL" id="OKP91879.1"/>
    </source>
</evidence>
<comment type="caution">
    <text evidence="1">The sequence shown here is derived from an EMBL/GenBank/DDBJ whole genome shotgun (WGS) entry which is preliminary data.</text>
</comment>
<organism evidence="1 2">
    <name type="scientific">Paenibacillus helianthi</name>
    <dbReference type="NCBI Taxonomy" id="1349432"/>
    <lineage>
        <taxon>Bacteria</taxon>
        <taxon>Bacillati</taxon>
        <taxon>Bacillota</taxon>
        <taxon>Bacilli</taxon>
        <taxon>Bacillales</taxon>
        <taxon>Paenibacillaceae</taxon>
        <taxon>Paenibacillus</taxon>
    </lineage>
</organism>
<accession>A0ABX3EXF2</accession>
<proteinExistence type="predicted"/>
<dbReference type="EMBL" id="LVWI01000001">
    <property type="protein sequence ID" value="OKP91879.1"/>
    <property type="molecule type" value="Genomic_DNA"/>
</dbReference>
<evidence type="ECO:0000313" key="2">
    <source>
        <dbReference type="Proteomes" id="UP000186058"/>
    </source>
</evidence>
<gene>
    <name evidence="1" type="ORF">A3844_01840</name>
</gene>
<protein>
    <submittedName>
        <fullName evidence="1">Uncharacterized protein</fullName>
    </submittedName>
</protein>
<dbReference type="Proteomes" id="UP000186058">
    <property type="component" value="Unassembled WGS sequence"/>
</dbReference>